<proteinExistence type="inferred from homology"/>
<evidence type="ECO:0000256" key="12">
    <source>
        <dbReference type="SAM" id="SignalP"/>
    </source>
</evidence>
<dbReference type="EMBL" id="RYZW01000090">
    <property type="protein sequence ID" value="TDZ49754.1"/>
    <property type="molecule type" value="Genomic_DNA"/>
</dbReference>
<feature type="chain" id="PRO_5020588467" description="lytic cellulose monooxygenase (C4-dehydrogenating)" evidence="12">
    <location>
        <begin position="18"/>
        <end position="246"/>
    </location>
</feature>
<evidence type="ECO:0000256" key="6">
    <source>
        <dbReference type="ARBA" id="ARBA00023157"/>
    </source>
</evidence>
<evidence type="ECO:0000256" key="11">
    <source>
        <dbReference type="ARBA" id="ARBA00047174"/>
    </source>
</evidence>
<organism evidence="14 15">
    <name type="scientific">Colletotrichum trifolii</name>
    <dbReference type="NCBI Taxonomy" id="5466"/>
    <lineage>
        <taxon>Eukaryota</taxon>
        <taxon>Fungi</taxon>
        <taxon>Dikarya</taxon>
        <taxon>Ascomycota</taxon>
        <taxon>Pezizomycotina</taxon>
        <taxon>Sordariomycetes</taxon>
        <taxon>Hypocreomycetidae</taxon>
        <taxon>Glomerellales</taxon>
        <taxon>Glomerellaceae</taxon>
        <taxon>Colletotrichum</taxon>
        <taxon>Colletotrichum orbiculare species complex</taxon>
    </lineage>
</organism>
<sequence>MKFSVVSVAAIAALAHGHCIFQKVSVNGKEYASLAGLRAPNQNNPTEDVNSQDIICGKVATSSQEVITVAPGDKVGAWWQHVIGGAQFPGDPDNPIAKSHKGPITAWLAKVPSAASTGITGLSWFKVAEDNLDTGSSQWAVDRMINNNGWSYFNLPQCIAPGEYLLRVELLALHSAYASRGAQFYISCANINVTGSGTFSPSSTVRFPGAYQQNDPSIMLNIYGTAGATNNGGKPYLAPGPRPITC</sequence>
<evidence type="ECO:0000256" key="2">
    <source>
        <dbReference type="ARBA" id="ARBA00004613"/>
    </source>
</evidence>
<gene>
    <name evidence="14" type="primary">eglD-13</name>
    <name evidence="14" type="ORF">CTRI78_v007887</name>
</gene>
<evidence type="ECO:0000256" key="3">
    <source>
        <dbReference type="ARBA" id="ARBA00022525"/>
    </source>
</evidence>
<dbReference type="Proteomes" id="UP000295703">
    <property type="component" value="Unassembled WGS sequence"/>
</dbReference>
<dbReference type="GO" id="GO:0030245">
    <property type="term" value="P:cellulose catabolic process"/>
    <property type="evidence" value="ECO:0007669"/>
    <property type="project" value="UniProtKB-KW"/>
</dbReference>
<comment type="catalytic activity">
    <reaction evidence="10">
        <text>[(1-&gt;4)-beta-D-glucosyl]n+m + reduced acceptor + O2 = 4-dehydro-beta-D-glucosyl-[(1-&gt;4)-beta-D-glucosyl]n-1 + [(1-&gt;4)-beta-D-glucosyl]m + acceptor + H2O.</text>
        <dbReference type="EC" id="1.14.99.56"/>
    </reaction>
</comment>
<evidence type="ECO:0000256" key="8">
    <source>
        <dbReference type="ARBA" id="ARBA00023326"/>
    </source>
</evidence>
<keyword evidence="6" id="KW-1015">Disulfide bond</keyword>
<protein>
    <recommendedName>
        <fullName evidence="11">lytic cellulose monooxygenase (C4-dehydrogenating)</fullName>
        <ecNumber evidence="11">1.14.99.56</ecNumber>
    </recommendedName>
</protein>
<evidence type="ECO:0000256" key="4">
    <source>
        <dbReference type="ARBA" id="ARBA00022729"/>
    </source>
</evidence>
<reference evidence="14 15" key="1">
    <citation type="submission" date="2018-12" db="EMBL/GenBank/DDBJ databases">
        <title>Genome sequence and assembly of Colletotrichum trifolii.</title>
        <authorList>
            <person name="Gan P."/>
            <person name="Shirasu K."/>
        </authorList>
    </citation>
    <scope>NUCLEOTIDE SEQUENCE [LARGE SCALE GENOMIC DNA]</scope>
    <source>
        <strain evidence="14 15">543-2</strain>
    </source>
</reference>
<evidence type="ECO:0000259" key="13">
    <source>
        <dbReference type="Pfam" id="PF03443"/>
    </source>
</evidence>
<keyword evidence="7" id="KW-0119">Carbohydrate metabolism</keyword>
<keyword evidence="3" id="KW-0964">Secreted</keyword>
<evidence type="ECO:0000313" key="14">
    <source>
        <dbReference type="EMBL" id="TDZ49754.1"/>
    </source>
</evidence>
<dbReference type="Pfam" id="PF03443">
    <property type="entry name" value="AA9"/>
    <property type="match status" value="1"/>
</dbReference>
<dbReference type="GO" id="GO:0005576">
    <property type="term" value="C:extracellular region"/>
    <property type="evidence" value="ECO:0007669"/>
    <property type="project" value="UniProtKB-SubCell"/>
</dbReference>
<evidence type="ECO:0000256" key="9">
    <source>
        <dbReference type="ARBA" id="ARBA00044502"/>
    </source>
</evidence>
<dbReference type="AlphaFoldDB" id="A0A4R8R1P4"/>
<dbReference type="InterPro" id="IPR005103">
    <property type="entry name" value="AA9_LPMO"/>
</dbReference>
<keyword evidence="8" id="KW-0624">Polysaccharide degradation</keyword>
<keyword evidence="5" id="KW-0136">Cellulose degradation</keyword>
<keyword evidence="15" id="KW-1185">Reference proteome</keyword>
<accession>A0A4R8R1P4</accession>
<evidence type="ECO:0000256" key="10">
    <source>
        <dbReference type="ARBA" id="ARBA00045077"/>
    </source>
</evidence>
<evidence type="ECO:0000256" key="1">
    <source>
        <dbReference type="ARBA" id="ARBA00001973"/>
    </source>
</evidence>
<comment type="similarity">
    <text evidence="9">Belongs to the polysaccharide monooxygenase AA9 family.</text>
</comment>
<dbReference type="InterPro" id="IPR049892">
    <property type="entry name" value="AA9"/>
</dbReference>
<dbReference type="STRING" id="5466.A0A4R8R1P4"/>
<dbReference type="CDD" id="cd21175">
    <property type="entry name" value="LPMO_AA9"/>
    <property type="match status" value="1"/>
</dbReference>
<feature type="domain" description="Auxiliary Activity family 9 catalytic" evidence="13">
    <location>
        <begin position="18"/>
        <end position="225"/>
    </location>
</feature>
<feature type="signal peptide" evidence="12">
    <location>
        <begin position="1"/>
        <end position="17"/>
    </location>
</feature>
<comment type="caution">
    <text evidence="14">The sequence shown here is derived from an EMBL/GenBank/DDBJ whole genome shotgun (WGS) entry which is preliminary data.</text>
</comment>
<dbReference type="EC" id="1.14.99.56" evidence="11"/>
<dbReference type="Gene3D" id="2.70.50.70">
    <property type="match status" value="1"/>
</dbReference>
<name>A0A4R8R1P4_COLTR</name>
<evidence type="ECO:0000256" key="5">
    <source>
        <dbReference type="ARBA" id="ARBA00023001"/>
    </source>
</evidence>
<evidence type="ECO:0000256" key="7">
    <source>
        <dbReference type="ARBA" id="ARBA00023277"/>
    </source>
</evidence>
<dbReference type="PANTHER" id="PTHR33353:SF13">
    <property type="entry name" value="ENDOGLUCANASE II"/>
    <property type="match status" value="1"/>
</dbReference>
<keyword evidence="4 12" id="KW-0732">Signal</keyword>
<evidence type="ECO:0000313" key="15">
    <source>
        <dbReference type="Proteomes" id="UP000295703"/>
    </source>
</evidence>
<comment type="subcellular location">
    <subcellularLocation>
        <location evidence="2">Secreted</location>
    </subcellularLocation>
</comment>
<comment type="cofactor">
    <cofactor evidence="1">
        <name>Cu(2+)</name>
        <dbReference type="ChEBI" id="CHEBI:29036"/>
    </cofactor>
</comment>
<dbReference type="PANTHER" id="PTHR33353">
    <property type="entry name" value="PUTATIVE (AFU_ORTHOLOGUE AFUA_1G12560)-RELATED"/>
    <property type="match status" value="1"/>
</dbReference>